<evidence type="ECO:0000313" key="2">
    <source>
        <dbReference type="Proteomes" id="UP000650582"/>
    </source>
</evidence>
<dbReference type="EMBL" id="JACYCC010000041">
    <property type="protein sequence ID" value="KAF8676783.1"/>
    <property type="molecule type" value="Genomic_DNA"/>
</dbReference>
<proteinExistence type="predicted"/>
<sequence length="183" mass="20498">MRVLNRVPKVGIGHLVKFGRKTLAASSNIIGPRANISEVETLGTALRLSKAIEVTVKVKWIPGHSEIEGNELADKLAKSTENIPPTPVFNRTITWARANAIKRVAREWRKVWNDHTTDRPHSSTFILRNPSTKLHPIFNSNTLPRNVETRLVQFPTEHGFYGEQSMLVQRKPANSAPCLALLP</sequence>
<dbReference type="Proteomes" id="UP000650582">
    <property type="component" value="Unassembled WGS sequence"/>
</dbReference>
<dbReference type="Gene3D" id="3.30.420.10">
    <property type="entry name" value="Ribonuclease H-like superfamily/Ribonuclease H"/>
    <property type="match status" value="1"/>
</dbReference>
<dbReference type="AlphaFoldDB" id="A0A8H7LIF0"/>
<organism evidence="1 2">
    <name type="scientific">Rhizoctonia solani</name>
    <dbReference type="NCBI Taxonomy" id="456999"/>
    <lineage>
        <taxon>Eukaryota</taxon>
        <taxon>Fungi</taxon>
        <taxon>Dikarya</taxon>
        <taxon>Basidiomycota</taxon>
        <taxon>Agaricomycotina</taxon>
        <taxon>Agaricomycetes</taxon>
        <taxon>Cantharellales</taxon>
        <taxon>Ceratobasidiaceae</taxon>
        <taxon>Rhizoctonia</taxon>
    </lineage>
</organism>
<dbReference type="InterPro" id="IPR036397">
    <property type="entry name" value="RNaseH_sf"/>
</dbReference>
<comment type="caution">
    <text evidence="1">The sequence shown here is derived from an EMBL/GenBank/DDBJ whole genome shotgun (WGS) entry which is preliminary data.</text>
</comment>
<reference evidence="1" key="1">
    <citation type="submission" date="2020-09" db="EMBL/GenBank/DDBJ databases">
        <title>Comparative genome analyses of four rice-infecting Rhizoctonia solani isolates reveal extensive enrichment of homogalacturonan modification genes.</title>
        <authorList>
            <person name="Lee D.-Y."/>
            <person name="Jeon J."/>
            <person name="Kim K.-T."/>
            <person name="Cheong K."/>
            <person name="Song H."/>
            <person name="Choi G."/>
            <person name="Ko J."/>
            <person name="Opiyo S.O."/>
            <person name="Zuo S."/>
            <person name="Madhav S."/>
            <person name="Lee Y.-H."/>
            <person name="Wang G.-L."/>
        </authorList>
    </citation>
    <scope>NUCLEOTIDE SEQUENCE</scope>
    <source>
        <strain evidence="1">AG1-IA YN-7</strain>
    </source>
</reference>
<name>A0A8H7LIF0_9AGAM</name>
<dbReference type="InterPro" id="IPR012337">
    <property type="entry name" value="RNaseH-like_sf"/>
</dbReference>
<accession>A0A8H7LIF0</accession>
<dbReference type="GO" id="GO:0003676">
    <property type="term" value="F:nucleic acid binding"/>
    <property type="evidence" value="ECO:0007669"/>
    <property type="project" value="InterPro"/>
</dbReference>
<evidence type="ECO:0000313" key="1">
    <source>
        <dbReference type="EMBL" id="KAF8676783.1"/>
    </source>
</evidence>
<dbReference type="SUPFAM" id="SSF53098">
    <property type="entry name" value="Ribonuclease H-like"/>
    <property type="match status" value="1"/>
</dbReference>
<gene>
    <name evidence="1" type="ORF">RHS04_06338</name>
</gene>
<protein>
    <submittedName>
        <fullName evidence="1">Encoded by</fullName>
    </submittedName>
</protein>